<dbReference type="PROSITE" id="PS50922">
    <property type="entry name" value="TLC"/>
    <property type="match status" value="1"/>
</dbReference>
<dbReference type="OrthoDB" id="537032at2759"/>
<reference evidence="10" key="1">
    <citation type="journal article" date="2020" name="Fungal Divers.">
        <title>Resolving the Mortierellaceae phylogeny through synthesis of multi-gene phylogenetics and phylogenomics.</title>
        <authorList>
            <person name="Vandepol N."/>
            <person name="Liber J."/>
            <person name="Desiro A."/>
            <person name="Na H."/>
            <person name="Kennedy M."/>
            <person name="Barry K."/>
            <person name="Grigoriev I.V."/>
            <person name="Miller A.N."/>
            <person name="O'Donnell K."/>
            <person name="Stajich J.E."/>
            <person name="Bonito G."/>
        </authorList>
    </citation>
    <scope>NUCLEOTIDE SEQUENCE</scope>
    <source>
        <strain evidence="10">MES-2147</strain>
    </source>
</reference>
<dbReference type="Proteomes" id="UP000749646">
    <property type="component" value="Unassembled WGS sequence"/>
</dbReference>
<feature type="transmembrane region" description="Helical" evidence="8">
    <location>
        <begin position="144"/>
        <end position="168"/>
    </location>
</feature>
<protein>
    <submittedName>
        <fullName evidence="10">Sphingosine N-acyltransferase lag1</fullName>
    </submittedName>
</protein>
<organism evidence="10 11">
    <name type="scientific">Modicella reniformis</name>
    <dbReference type="NCBI Taxonomy" id="1440133"/>
    <lineage>
        <taxon>Eukaryota</taxon>
        <taxon>Fungi</taxon>
        <taxon>Fungi incertae sedis</taxon>
        <taxon>Mucoromycota</taxon>
        <taxon>Mortierellomycotina</taxon>
        <taxon>Mortierellomycetes</taxon>
        <taxon>Mortierellales</taxon>
        <taxon>Mortierellaceae</taxon>
        <taxon>Modicella</taxon>
    </lineage>
</organism>
<name>A0A9P6MIF8_9FUNG</name>
<proteinExistence type="inferred from homology"/>
<evidence type="ECO:0000256" key="3">
    <source>
        <dbReference type="ARBA" id="ARBA00022692"/>
    </source>
</evidence>
<comment type="subcellular location">
    <subcellularLocation>
        <location evidence="1">Membrane</location>
        <topology evidence="1">Multi-pass membrane protein</topology>
    </subcellularLocation>
</comment>
<evidence type="ECO:0000256" key="7">
    <source>
        <dbReference type="SAM" id="MobiDB-lite"/>
    </source>
</evidence>
<dbReference type="AlphaFoldDB" id="A0A9P6MIF8"/>
<evidence type="ECO:0000259" key="9">
    <source>
        <dbReference type="PROSITE" id="PS50922"/>
    </source>
</evidence>
<dbReference type="PANTHER" id="PTHR12560">
    <property type="entry name" value="LONGEVITY ASSURANCE FACTOR 1 LAG1"/>
    <property type="match status" value="1"/>
</dbReference>
<accession>A0A9P6MIF8</accession>
<feature type="transmembrane region" description="Helical" evidence="8">
    <location>
        <begin position="188"/>
        <end position="206"/>
    </location>
</feature>
<feature type="compositionally biased region" description="Acidic residues" evidence="7">
    <location>
        <begin position="362"/>
        <end position="371"/>
    </location>
</feature>
<evidence type="ECO:0000256" key="5">
    <source>
        <dbReference type="ARBA" id="ARBA00023136"/>
    </source>
</evidence>
<evidence type="ECO:0000313" key="10">
    <source>
        <dbReference type="EMBL" id="KAG0002506.1"/>
    </source>
</evidence>
<dbReference type="GO" id="GO:0016020">
    <property type="term" value="C:membrane"/>
    <property type="evidence" value="ECO:0007669"/>
    <property type="project" value="UniProtKB-SubCell"/>
</dbReference>
<evidence type="ECO:0000256" key="8">
    <source>
        <dbReference type="SAM" id="Phobius"/>
    </source>
</evidence>
<keyword evidence="5 6" id="KW-0472">Membrane</keyword>
<dbReference type="Pfam" id="PF03798">
    <property type="entry name" value="TRAM_LAG1_CLN8"/>
    <property type="match status" value="1"/>
</dbReference>
<dbReference type="InterPro" id="IPR016439">
    <property type="entry name" value="Lag1/Lac1-like"/>
</dbReference>
<feature type="domain" description="TLC" evidence="9">
    <location>
        <begin position="138"/>
        <end position="349"/>
    </location>
</feature>
<keyword evidence="11" id="KW-1185">Reference proteome</keyword>
<feature type="transmembrane region" description="Helical" evidence="8">
    <location>
        <begin position="321"/>
        <end position="341"/>
    </location>
</feature>
<keyword evidence="3 6" id="KW-0812">Transmembrane</keyword>
<dbReference type="EMBL" id="JAAAHW010000433">
    <property type="protein sequence ID" value="KAG0002506.1"/>
    <property type="molecule type" value="Genomic_DNA"/>
</dbReference>
<evidence type="ECO:0000313" key="11">
    <source>
        <dbReference type="Proteomes" id="UP000749646"/>
    </source>
</evidence>
<feature type="transmembrane region" description="Helical" evidence="8">
    <location>
        <begin position="104"/>
        <end position="123"/>
    </location>
</feature>
<dbReference type="SMART" id="SM00724">
    <property type="entry name" value="TLC"/>
    <property type="match status" value="1"/>
</dbReference>
<comment type="similarity">
    <text evidence="2">Belongs to the sphingosine N-acyltransferase family.</text>
</comment>
<comment type="caution">
    <text evidence="10">The sequence shown here is derived from an EMBL/GenBank/DDBJ whole genome shotgun (WGS) entry which is preliminary data.</text>
</comment>
<feature type="transmembrane region" description="Helical" evidence="8">
    <location>
        <begin position="213"/>
        <end position="232"/>
    </location>
</feature>
<evidence type="ECO:0000256" key="1">
    <source>
        <dbReference type="ARBA" id="ARBA00004141"/>
    </source>
</evidence>
<dbReference type="GO" id="GO:0046513">
    <property type="term" value="P:ceramide biosynthetic process"/>
    <property type="evidence" value="ECO:0007669"/>
    <property type="project" value="InterPro"/>
</dbReference>
<dbReference type="GO" id="GO:0050291">
    <property type="term" value="F:sphingosine N-acyltransferase activity"/>
    <property type="evidence" value="ECO:0007669"/>
    <property type="project" value="InterPro"/>
</dbReference>
<dbReference type="InterPro" id="IPR006634">
    <property type="entry name" value="TLC-dom"/>
</dbReference>
<evidence type="ECO:0000256" key="6">
    <source>
        <dbReference type="PROSITE-ProRule" id="PRU00205"/>
    </source>
</evidence>
<keyword evidence="4 8" id="KW-1133">Transmembrane helix</keyword>
<gene>
    <name evidence="10" type="primary">LAG1_1</name>
    <name evidence="10" type="ORF">BGZ65_002576</name>
</gene>
<feature type="region of interest" description="Disordered" evidence="7">
    <location>
        <begin position="355"/>
        <end position="401"/>
    </location>
</feature>
<evidence type="ECO:0000256" key="2">
    <source>
        <dbReference type="ARBA" id="ARBA00009808"/>
    </source>
</evidence>
<evidence type="ECO:0000256" key="4">
    <source>
        <dbReference type="ARBA" id="ARBA00022989"/>
    </source>
</evidence>
<dbReference type="PANTHER" id="PTHR12560:SF0">
    <property type="entry name" value="LD18904P"/>
    <property type="match status" value="1"/>
</dbReference>
<sequence>MLANSSEKPSKDLKAASTKRPYKKASAPVFQGVVKAFHLGRFFKDDRDLSIKTIGAIFLGAGLGNSLCKDMIKLSYPVQDELTRQDESWLTAQYNKGPNDTAFVAFWIIAFTYIRALFMKSCFTPMGRRLGIRGSKLERFEEQMYILVYYVISWTCGMTLMYNSPYWMDTDHYWIGYPHTKTSGAFKAYYLIQFGFWIQQIYVVNTDMRRKDYWAMLIHHFITCSLIGGSYFMHLTRIGNAILCVMDVSDVFLAVPKILKYQGFTTICDFLFGLFVISWAITRHYFFPIIIMSLYNKPPKILDMEWDPSNSKYMSHNVRRAFLGLLYGLEAVLCFWFLMIFKVIYKMFKGGSADDNRSHDEDSGEEEQESEGAEKLAVQNNGIASATKGAPALKRVNGKRT</sequence>